<organism evidence="2 3">
    <name type="scientific">Caldimonas caldifontis</name>
    <dbReference type="NCBI Taxonomy" id="1452508"/>
    <lineage>
        <taxon>Bacteria</taxon>
        <taxon>Pseudomonadati</taxon>
        <taxon>Pseudomonadota</taxon>
        <taxon>Betaproteobacteria</taxon>
        <taxon>Burkholderiales</taxon>
        <taxon>Sphaerotilaceae</taxon>
        <taxon>Caldimonas</taxon>
    </lineage>
</organism>
<dbReference type="PANTHER" id="PTHR37694">
    <property type="entry name" value="SLR8022 PROTEIN"/>
    <property type="match status" value="1"/>
</dbReference>
<keyword evidence="3" id="KW-1185">Reference proteome</keyword>
<dbReference type="InterPro" id="IPR014710">
    <property type="entry name" value="RmlC-like_jellyroll"/>
</dbReference>
<accession>A0A2S5SRF0</accession>
<comment type="caution">
    <text evidence="2">The sequence shown here is derived from an EMBL/GenBank/DDBJ whole genome shotgun (WGS) entry which is preliminary data.</text>
</comment>
<evidence type="ECO:0000259" key="1">
    <source>
        <dbReference type="Pfam" id="PF07883"/>
    </source>
</evidence>
<dbReference type="InterPro" id="IPR011051">
    <property type="entry name" value="RmlC_Cupin_sf"/>
</dbReference>
<dbReference type="PANTHER" id="PTHR37694:SF1">
    <property type="entry name" value="SLR8022 PROTEIN"/>
    <property type="match status" value="1"/>
</dbReference>
<evidence type="ECO:0000313" key="3">
    <source>
        <dbReference type="Proteomes" id="UP000238605"/>
    </source>
</evidence>
<sequence>MALPHAQARDVIDLQPLGAAVAQTPSTSLIKTARLQLMRVVLRAGQSLPEHQVPGEITIQGLEGEAVVTTTEGERVLKAQQLVLLPGGEPHAVHARTDCSLLVTVRLGGP</sequence>
<proteinExistence type="predicted"/>
<dbReference type="Proteomes" id="UP000238605">
    <property type="component" value="Unassembled WGS sequence"/>
</dbReference>
<dbReference type="RefSeq" id="WP_104303582.1">
    <property type="nucleotide sequence ID" value="NZ_PSNX01000015.1"/>
</dbReference>
<dbReference type="OrthoDB" id="8265259at2"/>
<dbReference type="CDD" id="cd02230">
    <property type="entry name" value="cupin_HP0902-like"/>
    <property type="match status" value="1"/>
</dbReference>
<name>A0A2S5SRF0_9BURK</name>
<gene>
    <name evidence="2" type="ORF">C1704_15165</name>
</gene>
<evidence type="ECO:0000313" key="2">
    <source>
        <dbReference type="EMBL" id="PPE65279.1"/>
    </source>
</evidence>
<feature type="domain" description="Cupin type-2" evidence="1">
    <location>
        <begin position="39"/>
        <end position="103"/>
    </location>
</feature>
<dbReference type="SUPFAM" id="SSF51182">
    <property type="entry name" value="RmlC-like cupins"/>
    <property type="match status" value="1"/>
</dbReference>
<protein>
    <submittedName>
        <fullName evidence="2">Cupin</fullName>
    </submittedName>
</protein>
<dbReference type="Gene3D" id="2.60.120.10">
    <property type="entry name" value="Jelly Rolls"/>
    <property type="match status" value="1"/>
</dbReference>
<reference evidence="2 3" key="1">
    <citation type="submission" date="2018-02" db="EMBL/GenBank/DDBJ databases">
        <title>Reclassifiation of [Polyangium] brachysporum DSM 7029 as Guopingzhaonella breviflexa gen. nov., sp. nov., a member of the family Comamonadaceae.</title>
        <authorList>
            <person name="Tang B."/>
        </authorList>
    </citation>
    <scope>NUCLEOTIDE SEQUENCE [LARGE SCALE GENOMIC DNA]</scope>
    <source>
        <strain evidence="2 3">BCRC 80649</strain>
    </source>
</reference>
<dbReference type="EMBL" id="PSNX01000015">
    <property type="protein sequence ID" value="PPE65279.1"/>
    <property type="molecule type" value="Genomic_DNA"/>
</dbReference>
<dbReference type="AlphaFoldDB" id="A0A2S5SRF0"/>
<dbReference type="InterPro" id="IPR013096">
    <property type="entry name" value="Cupin_2"/>
</dbReference>
<dbReference type="Pfam" id="PF07883">
    <property type="entry name" value="Cupin_2"/>
    <property type="match status" value="1"/>
</dbReference>